<reference evidence="3 4" key="1">
    <citation type="submission" date="2022-07" db="EMBL/GenBank/DDBJ databases">
        <title>Genome-wide signatures of adaptation to extreme environments.</title>
        <authorList>
            <person name="Cho C.H."/>
            <person name="Yoon H.S."/>
        </authorList>
    </citation>
    <scope>NUCLEOTIDE SEQUENCE [LARGE SCALE GENOMIC DNA]</scope>
    <source>
        <strain evidence="3 4">DBV 063 E5</strain>
    </source>
</reference>
<keyword evidence="4" id="KW-1185">Reference proteome</keyword>
<sequence length="309" mass="33970">MTLLFISTAGCIWQCAPVAHRRWVMAEGVHPAGPAKLVRAAVHALERKVDGRASWATRLAAGAASAGQAYGRTLQSAVSDWAQRVSQALEGRDACQAETAQVQALRDNVAALRDEVWQLLHEADGRERRLEEKERALSAADAELLFLEEQCQTMRTALQRVLPLLSPEAQAETGARAAATTEESSVHARAACHERRRRWEDDLRRAREESRSIREALERAQQELRAQKETPPTPTPRTRRAAVAEAAPRPRRARKCDAAPAAATAVTSMNRRELQQLAKQHGIDARQKTEALRAAIEAAVRANKLGSTG</sequence>
<accession>A0AAV9ITK1</accession>
<evidence type="ECO:0008006" key="5">
    <source>
        <dbReference type="Google" id="ProtNLM"/>
    </source>
</evidence>
<dbReference type="AlphaFoldDB" id="A0AAV9ITK1"/>
<comment type="caution">
    <text evidence="3">The sequence shown here is derived from an EMBL/GenBank/DDBJ whole genome shotgun (WGS) entry which is preliminary data.</text>
</comment>
<evidence type="ECO:0000313" key="3">
    <source>
        <dbReference type="EMBL" id="KAK4535603.1"/>
    </source>
</evidence>
<protein>
    <recommendedName>
        <fullName evidence="5">SAP domain-containing protein</fullName>
    </recommendedName>
</protein>
<feature type="coiled-coil region" evidence="1">
    <location>
        <begin position="95"/>
        <end position="150"/>
    </location>
</feature>
<organism evidence="3 4">
    <name type="scientific">Cyanidium caldarium</name>
    <name type="common">Red alga</name>
    <dbReference type="NCBI Taxonomy" id="2771"/>
    <lineage>
        <taxon>Eukaryota</taxon>
        <taxon>Rhodophyta</taxon>
        <taxon>Bangiophyceae</taxon>
        <taxon>Cyanidiales</taxon>
        <taxon>Cyanidiaceae</taxon>
        <taxon>Cyanidium</taxon>
    </lineage>
</organism>
<evidence type="ECO:0000313" key="4">
    <source>
        <dbReference type="Proteomes" id="UP001301350"/>
    </source>
</evidence>
<evidence type="ECO:0000256" key="2">
    <source>
        <dbReference type="SAM" id="MobiDB-lite"/>
    </source>
</evidence>
<proteinExistence type="predicted"/>
<keyword evidence="1" id="KW-0175">Coiled coil</keyword>
<dbReference type="Proteomes" id="UP001301350">
    <property type="component" value="Unassembled WGS sequence"/>
</dbReference>
<dbReference type="EMBL" id="JANCYW010000005">
    <property type="protein sequence ID" value="KAK4535603.1"/>
    <property type="molecule type" value="Genomic_DNA"/>
</dbReference>
<gene>
    <name evidence="3" type="ORF">CDCA_CDCA05G1628</name>
</gene>
<evidence type="ECO:0000256" key="1">
    <source>
        <dbReference type="SAM" id="Coils"/>
    </source>
</evidence>
<name>A0AAV9ITK1_CYACA</name>
<feature type="region of interest" description="Disordered" evidence="2">
    <location>
        <begin position="222"/>
        <end position="254"/>
    </location>
</feature>